<comment type="subcellular location">
    <subcellularLocation>
        <location evidence="1">Membrane</location>
        <topology evidence="1">Multi-pass membrane protein</topology>
    </subcellularLocation>
</comment>
<evidence type="ECO:0000313" key="7">
    <source>
        <dbReference type="EMBL" id="OEL19988.1"/>
    </source>
</evidence>
<dbReference type="STRING" id="888268.A0A1E5V4F7"/>
<dbReference type="PANTHER" id="PTHR23291">
    <property type="entry name" value="BAX INHIBITOR-RELATED"/>
    <property type="match status" value="1"/>
</dbReference>
<feature type="transmembrane region" description="Helical" evidence="6">
    <location>
        <begin position="426"/>
        <end position="446"/>
    </location>
</feature>
<dbReference type="OrthoDB" id="7933078at2759"/>
<feature type="transmembrane region" description="Helical" evidence="6">
    <location>
        <begin position="452"/>
        <end position="474"/>
    </location>
</feature>
<name>A0A1E5V4F7_9POAL</name>
<keyword evidence="2 6" id="KW-0812">Transmembrane</keyword>
<feature type="transmembrane region" description="Helical" evidence="6">
    <location>
        <begin position="308"/>
        <end position="330"/>
    </location>
</feature>
<keyword evidence="8" id="KW-1185">Reference proteome</keyword>
<feature type="transmembrane region" description="Helical" evidence="6">
    <location>
        <begin position="342"/>
        <end position="363"/>
    </location>
</feature>
<keyword evidence="3 6" id="KW-1133">Transmembrane helix</keyword>
<proteinExistence type="predicted"/>
<feature type="transmembrane region" description="Helical" evidence="6">
    <location>
        <begin position="44"/>
        <end position="67"/>
    </location>
</feature>
<dbReference type="InterPro" id="IPR006214">
    <property type="entry name" value="Bax_inhibitor_1-related"/>
</dbReference>
<gene>
    <name evidence="7" type="ORF">BAE44_0018995</name>
</gene>
<feature type="transmembrane region" description="Helical" evidence="6">
    <location>
        <begin position="106"/>
        <end position="130"/>
    </location>
</feature>
<evidence type="ECO:0000256" key="1">
    <source>
        <dbReference type="ARBA" id="ARBA00004141"/>
    </source>
</evidence>
<evidence type="ECO:0000256" key="3">
    <source>
        <dbReference type="ARBA" id="ARBA00022989"/>
    </source>
</evidence>
<comment type="caution">
    <text evidence="7">The sequence shown here is derived from an EMBL/GenBank/DDBJ whole genome shotgun (WGS) entry which is preliminary data.</text>
</comment>
<keyword evidence="4 6" id="KW-0472">Membrane</keyword>
<evidence type="ECO:0000256" key="6">
    <source>
        <dbReference type="SAM" id="Phobius"/>
    </source>
</evidence>
<accession>A0A1E5V4F7</accession>
<evidence type="ECO:0000313" key="8">
    <source>
        <dbReference type="Proteomes" id="UP000095767"/>
    </source>
</evidence>
<dbReference type="Pfam" id="PF01027">
    <property type="entry name" value="Bax1-I"/>
    <property type="match status" value="2"/>
</dbReference>
<reference evidence="7 8" key="1">
    <citation type="submission" date="2016-09" db="EMBL/GenBank/DDBJ databases">
        <title>The draft genome of Dichanthelium oligosanthes: A C3 panicoid grass species.</title>
        <authorList>
            <person name="Studer A.J."/>
            <person name="Schnable J.C."/>
            <person name="Brutnell T.P."/>
        </authorList>
    </citation>
    <scope>NUCLEOTIDE SEQUENCE [LARGE SCALE GENOMIC DNA]</scope>
    <source>
        <strain evidence="8">cv. Kellogg 1175</strain>
        <tissue evidence="7">Leaf</tissue>
    </source>
</reference>
<feature type="transmembrane region" description="Helical" evidence="6">
    <location>
        <begin position="79"/>
        <end position="99"/>
    </location>
</feature>
<organism evidence="7 8">
    <name type="scientific">Dichanthelium oligosanthes</name>
    <dbReference type="NCBI Taxonomy" id="888268"/>
    <lineage>
        <taxon>Eukaryota</taxon>
        <taxon>Viridiplantae</taxon>
        <taxon>Streptophyta</taxon>
        <taxon>Embryophyta</taxon>
        <taxon>Tracheophyta</taxon>
        <taxon>Spermatophyta</taxon>
        <taxon>Magnoliopsida</taxon>
        <taxon>Liliopsida</taxon>
        <taxon>Poales</taxon>
        <taxon>Poaceae</taxon>
        <taxon>PACMAD clade</taxon>
        <taxon>Panicoideae</taxon>
        <taxon>Panicodae</taxon>
        <taxon>Paniceae</taxon>
        <taxon>Dichantheliinae</taxon>
        <taxon>Dichanthelium</taxon>
    </lineage>
</organism>
<sequence>MFGYQKGGDLEAGTSGAEGQQQRGVLYPGMQESPELRWALIRKIYVILSLQLLLTAVVAAVVVKVRAIPHFFTTTHAGLGLYIFLIILPFIVLCPLYYYQQKHPINLILLGFFTVAISFAVGMTCAFTSGKVILESAILTTVVVFSLTAYTFWAVRRGKDFSFLGPFLFASLIVLLVFALIQILFPLGKLSQMIYGGLASLIFCGYIVYDTDNIIKRYTYDQNRLRIENPVPPSPSRHLAGSRSFSAVQTPQNPHISDPNRPPASATTMGKGDHHHDLEAGVFPPAGAGACTYMIESPQLRWAFIRKVYALVAMQLLATVAVASAVYFVPPIRRFFATRTPASLAAFVAIIVAPFILLLPMVFLRKRHPINLILLALFTISMSFAVALGCLSRKGIIIIEAASLTLVVVLGLTLYTFWAAKRGHDFSFLGPFLAAACLILMLYWLAQMLLPMGSVATTVYGCLAALVFSGFVIYDTDNLIKRHSYDEYVTAAISLYLDTVNIFMAMVTCLQSSSD</sequence>
<feature type="region of interest" description="Disordered" evidence="5">
    <location>
        <begin position="248"/>
        <end position="273"/>
    </location>
</feature>
<protein>
    <submittedName>
        <fullName evidence="7">BI1-like protein</fullName>
    </submittedName>
</protein>
<dbReference type="Proteomes" id="UP000095767">
    <property type="component" value="Unassembled WGS sequence"/>
</dbReference>
<evidence type="ECO:0000256" key="2">
    <source>
        <dbReference type="ARBA" id="ARBA00022692"/>
    </source>
</evidence>
<feature type="transmembrane region" description="Helical" evidence="6">
    <location>
        <begin position="370"/>
        <end position="389"/>
    </location>
</feature>
<evidence type="ECO:0000256" key="4">
    <source>
        <dbReference type="ARBA" id="ARBA00023136"/>
    </source>
</evidence>
<dbReference type="GO" id="GO:0016020">
    <property type="term" value="C:membrane"/>
    <property type="evidence" value="ECO:0007669"/>
    <property type="project" value="UniProtKB-SubCell"/>
</dbReference>
<dbReference type="PANTHER" id="PTHR23291:SF40">
    <property type="entry name" value="OS07G0177200 PROTEIN"/>
    <property type="match status" value="1"/>
</dbReference>
<feature type="transmembrane region" description="Helical" evidence="6">
    <location>
        <begin position="395"/>
        <end position="419"/>
    </location>
</feature>
<feature type="transmembrane region" description="Helical" evidence="6">
    <location>
        <begin position="167"/>
        <end position="187"/>
    </location>
</feature>
<feature type="transmembrane region" description="Helical" evidence="6">
    <location>
        <begin position="193"/>
        <end position="209"/>
    </location>
</feature>
<evidence type="ECO:0000256" key="5">
    <source>
        <dbReference type="SAM" id="MobiDB-lite"/>
    </source>
</evidence>
<feature type="transmembrane region" description="Helical" evidence="6">
    <location>
        <begin position="136"/>
        <end position="155"/>
    </location>
</feature>
<dbReference type="EMBL" id="LWDX02051995">
    <property type="protein sequence ID" value="OEL19988.1"/>
    <property type="molecule type" value="Genomic_DNA"/>
</dbReference>
<dbReference type="AlphaFoldDB" id="A0A1E5V4F7"/>